<reference evidence="2" key="1">
    <citation type="journal article" date="2013" name="Nat. Commun.">
        <title>Whole-genome sequencing of Oryza brachyantha reveals mechanisms underlying Oryza genome evolution.</title>
        <authorList>
            <person name="Chen J."/>
            <person name="Huang Q."/>
            <person name="Gao D."/>
            <person name="Wang J."/>
            <person name="Lang Y."/>
            <person name="Liu T."/>
            <person name="Li B."/>
            <person name="Bai Z."/>
            <person name="Luis Goicoechea J."/>
            <person name="Liang C."/>
            <person name="Chen C."/>
            <person name="Zhang W."/>
            <person name="Sun S."/>
            <person name="Liao Y."/>
            <person name="Zhang X."/>
            <person name="Yang L."/>
            <person name="Song C."/>
            <person name="Wang M."/>
            <person name="Shi J."/>
            <person name="Liu G."/>
            <person name="Liu J."/>
            <person name="Zhou H."/>
            <person name="Zhou W."/>
            <person name="Yu Q."/>
            <person name="An N."/>
            <person name="Chen Y."/>
            <person name="Cai Q."/>
            <person name="Wang B."/>
            <person name="Liu B."/>
            <person name="Min J."/>
            <person name="Huang Y."/>
            <person name="Wu H."/>
            <person name="Li Z."/>
            <person name="Zhang Y."/>
            <person name="Yin Y."/>
            <person name="Song W."/>
            <person name="Jiang J."/>
            <person name="Jackson S.A."/>
            <person name="Wing R.A."/>
            <person name="Wang J."/>
            <person name="Chen M."/>
        </authorList>
    </citation>
    <scope>NUCLEOTIDE SEQUENCE [LARGE SCALE GENOMIC DNA]</scope>
    <source>
        <strain evidence="2">cv. IRGC 101232</strain>
    </source>
</reference>
<evidence type="ECO:0000256" key="1">
    <source>
        <dbReference type="SAM" id="SignalP"/>
    </source>
</evidence>
<reference evidence="2" key="2">
    <citation type="submission" date="2013-04" db="UniProtKB">
        <authorList>
            <consortium name="EnsemblPlants"/>
        </authorList>
    </citation>
    <scope>IDENTIFICATION</scope>
</reference>
<name>J3NEW7_ORYBR</name>
<organism evidence="2">
    <name type="scientific">Oryza brachyantha</name>
    <name type="common">malo sina</name>
    <dbReference type="NCBI Taxonomy" id="4533"/>
    <lineage>
        <taxon>Eukaryota</taxon>
        <taxon>Viridiplantae</taxon>
        <taxon>Streptophyta</taxon>
        <taxon>Embryophyta</taxon>
        <taxon>Tracheophyta</taxon>
        <taxon>Spermatophyta</taxon>
        <taxon>Magnoliopsida</taxon>
        <taxon>Liliopsida</taxon>
        <taxon>Poales</taxon>
        <taxon>Poaceae</taxon>
        <taxon>BOP clade</taxon>
        <taxon>Oryzoideae</taxon>
        <taxon>Oryzeae</taxon>
        <taxon>Oryzinae</taxon>
        <taxon>Oryza</taxon>
    </lineage>
</organism>
<evidence type="ECO:0008006" key="4">
    <source>
        <dbReference type="Google" id="ProtNLM"/>
    </source>
</evidence>
<feature type="signal peptide" evidence="1">
    <location>
        <begin position="1"/>
        <end position="25"/>
    </location>
</feature>
<dbReference type="InterPro" id="IPR036574">
    <property type="entry name" value="Scorpion_toxin-like_sf"/>
</dbReference>
<dbReference type="AlphaFoldDB" id="J3NEW7"/>
<dbReference type="OMA" id="GPCREHC"/>
<dbReference type="HOGENOM" id="CLU_196293_0_0_1"/>
<dbReference type="eggNOG" id="ENOG502R3U6">
    <property type="taxonomic scope" value="Eukaryota"/>
</dbReference>
<dbReference type="Gramene" id="OB12G25250.1">
    <property type="protein sequence ID" value="OB12G25250.1"/>
    <property type="gene ID" value="OB12G25250"/>
</dbReference>
<sequence length="80" mass="8782">MRALEVSSLCFLLIMPLLTSAVAEGTRTETCGYTFLSKTYTTRFCRKGPCREHCDDEGGAGGTCTFILPFVRCICDEPCS</sequence>
<proteinExistence type="predicted"/>
<feature type="chain" id="PRO_5003775857" description="Knottin scorpion toxin-like domain-containing protein" evidence="1">
    <location>
        <begin position="26"/>
        <end position="80"/>
    </location>
</feature>
<evidence type="ECO:0000313" key="3">
    <source>
        <dbReference type="Proteomes" id="UP000006038"/>
    </source>
</evidence>
<protein>
    <recommendedName>
        <fullName evidence="4">Knottin scorpion toxin-like domain-containing protein</fullName>
    </recommendedName>
</protein>
<dbReference type="Proteomes" id="UP000006038">
    <property type="component" value="Chromosome 12"/>
</dbReference>
<dbReference type="Gene3D" id="3.30.30.10">
    <property type="entry name" value="Knottin, scorpion toxin-like"/>
    <property type="match status" value="1"/>
</dbReference>
<accession>J3NEW7</accession>
<keyword evidence="3" id="KW-1185">Reference proteome</keyword>
<evidence type="ECO:0000313" key="2">
    <source>
        <dbReference type="EnsemblPlants" id="OB12G25250.1"/>
    </source>
</evidence>
<keyword evidence="1" id="KW-0732">Signal</keyword>
<dbReference type="EnsemblPlants" id="OB12G25250.1">
    <property type="protein sequence ID" value="OB12G25250.1"/>
    <property type="gene ID" value="OB12G25250"/>
</dbReference>